<organism evidence="2 3">
    <name type="scientific">Aspergillus nanangensis</name>
    <dbReference type="NCBI Taxonomy" id="2582783"/>
    <lineage>
        <taxon>Eukaryota</taxon>
        <taxon>Fungi</taxon>
        <taxon>Dikarya</taxon>
        <taxon>Ascomycota</taxon>
        <taxon>Pezizomycotina</taxon>
        <taxon>Eurotiomycetes</taxon>
        <taxon>Eurotiomycetidae</taxon>
        <taxon>Eurotiales</taxon>
        <taxon>Aspergillaceae</taxon>
        <taxon>Aspergillus</taxon>
        <taxon>Aspergillus subgen. Circumdati</taxon>
    </lineage>
</organism>
<dbReference type="Pfam" id="PF00339">
    <property type="entry name" value="Arrestin_N"/>
    <property type="match status" value="1"/>
</dbReference>
<gene>
    <name evidence="2" type="ORF">FE257_003931</name>
</gene>
<keyword evidence="3" id="KW-1185">Reference proteome</keyword>
<comment type="caution">
    <text evidence="2">The sequence shown here is derived from an EMBL/GenBank/DDBJ whole genome shotgun (WGS) entry which is preliminary data.</text>
</comment>
<dbReference type="InterPro" id="IPR011021">
    <property type="entry name" value="Arrestin-like_N"/>
</dbReference>
<evidence type="ECO:0000313" key="3">
    <source>
        <dbReference type="Proteomes" id="UP001194746"/>
    </source>
</evidence>
<dbReference type="Gene3D" id="2.60.40.640">
    <property type="match status" value="1"/>
</dbReference>
<dbReference type="PANTHER" id="PTHR31904">
    <property type="entry name" value="BYPASS OF STOP CODON PROTEIN 5-RELATED"/>
    <property type="match status" value="1"/>
</dbReference>
<name>A0AAD4CRQ3_ASPNN</name>
<dbReference type="AlphaFoldDB" id="A0AAD4CRQ3"/>
<evidence type="ECO:0000313" key="2">
    <source>
        <dbReference type="EMBL" id="KAF9891465.1"/>
    </source>
</evidence>
<dbReference type="Proteomes" id="UP001194746">
    <property type="component" value="Unassembled WGS sequence"/>
</dbReference>
<dbReference type="CDD" id="cd22952">
    <property type="entry name" value="ART10-like"/>
    <property type="match status" value="1"/>
</dbReference>
<protein>
    <recommendedName>
        <fullName evidence="1">Arrestin-like N-terminal domain-containing protein</fullName>
    </recommendedName>
</protein>
<dbReference type="InterPro" id="IPR014752">
    <property type="entry name" value="Arrestin-like_C"/>
</dbReference>
<dbReference type="InterPro" id="IPR039634">
    <property type="entry name" value="Bul1-like"/>
</dbReference>
<reference evidence="2" key="1">
    <citation type="journal article" date="2019" name="Beilstein J. Org. Chem.">
        <title>Nanangenines: drimane sesquiterpenoids as the dominant metabolite cohort of a novel Australian fungus, Aspergillus nanangensis.</title>
        <authorList>
            <person name="Lacey H.J."/>
            <person name="Gilchrist C.L.M."/>
            <person name="Crombie A."/>
            <person name="Kalaitzis J.A."/>
            <person name="Vuong D."/>
            <person name="Rutledge P.J."/>
            <person name="Turner P."/>
            <person name="Pitt J.I."/>
            <person name="Lacey E."/>
            <person name="Chooi Y.H."/>
            <person name="Piggott A.M."/>
        </authorList>
    </citation>
    <scope>NUCLEOTIDE SEQUENCE</scope>
    <source>
        <strain evidence="2">MST-FP2251</strain>
    </source>
</reference>
<reference evidence="2" key="2">
    <citation type="submission" date="2020-02" db="EMBL/GenBank/DDBJ databases">
        <authorList>
            <person name="Gilchrist C.L.M."/>
            <person name="Chooi Y.-H."/>
        </authorList>
    </citation>
    <scope>NUCLEOTIDE SEQUENCE</scope>
    <source>
        <strain evidence="2">MST-FP2251</strain>
    </source>
</reference>
<sequence length="474" mass="52338">MKLTSIGSCSLASAFKGSNPKIAIELSDPKQRYTTWDQIEGTVTVTVDNETTFDDVDITFEGRSRAFSCNPLNPVRSSRVALLRPKTQDRETTTSHTFLKLQQPVEKDESSTSRTFIPGRTYTYLFTFIIPEKLPLGSCIHGEDNPFVHQRHGELPPSLRLKNLSQELCRISYLIRATVSRRDSGLKEVVATSMRSVHFIPTSNRQTLQSDIQNSVGCTKEQEVKKSKNSSSTLGQLTAVAPVSQLIQGGSVKSSSSSSMDTCVSVQLRFDPVGGTQPPQLRTLYSTFKASTVLDAQPNIRPLAFGDAPDSRYQGAHVTTTSLPSIDASFIQWAQCIEPRNTTSCTDGLYYTASINIPITLPKRDLLPTFHSCLISRSYSLDLNLSYRMPGTIGGHRAIKLQVPVEVGKAYDSDTSRRSLENTADDSKLSCFDILPPSYIDQERSGTRTTAPQRMVQIVQKQAEGLPGYYEVVS</sequence>
<accession>A0AAD4CRQ3</accession>
<feature type="domain" description="Arrestin-like N-terminal" evidence="1">
    <location>
        <begin position="23"/>
        <end position="183"/>
    </location>
</feature>
<dbReference type="PANTHER" id="PTHR31904:SF1">
    <property type="entry name" value="BYPASS OF STOP CODON PROTEIN 5-RELATED"/>
    <property type="match status" value="1"/>
</dbReference>
<proteinExistence type="predicted"/>
<dbReference type="EMBL" id="VCAU01000018">
    <property type="protein sequence ID" value="KAF9891465.1"/>
    <property type="molecule type" value="Genomic_DNA"/>
</dbReference>
<evidence type="ECO:0000259" key="1">
    <source>
        <dbReference type="Pfam" id="PF00339"/>
    </source>
</evidence>